<evidence type="ECO:0000259" key="8">
    <source>
        <dbReference type="Pfam" id="PF17763"/>
    </source>
</evidence>
<evidence type="ECO:0000256" key="6">
    <source>
        <dbReference type="SAM" id="SignalP"/>
    </source>
</evidence>
<evidence type="ECO:0000313" key="10">
    <source>
        <dbReference type="Proteomes" id="UP000220246"/>
    </source>
</evidence>
<dbReference type="PROSITE" id="PS00917">
    <property type="entry name" value="ASN_GLN_ASE_2"/>
    <property type="match status" value="1"/>
</dbReference>
<dbReference type="STRING" id="1219032.GCA_001515545_00114"/>
<evidence type="ECO:0000256" key="5">
    <source>
        <dbReference type="PROSITE-ProRule" id="PRU10100"/>
    </source>
</evidence>
<feature type="active site" evidence="5">
    <location>
        <position position="117"/>
    </location>
</feature>
<feature type="signal peptide" evidence="6">
    <location>
        <begin position="1"/>
        <end position="21"/>
    </location>
</feature>
<evidence type="ECO:0000256" key="1">
    <source>
        <dbReference type="ARBA" id="ARBA00010518"/>
    </source>
</evidence>
<evidence type="ECO:0000256" key="4">
    <source>
        <dbReference type="PIRSR" id="PIRSR001220-2"/>
    </source>
</evidence>
<gene>
    <name evidence="9" type="ORF">CRM82_13805</name>
</gene>
<dbReference type="EMBL" id="PDEA01000001">
    <property type="protein sequence ID" value="PEH89531.1"/>
    <property type="molecule type" value="Genomic_DNA"/>
</dbReference>
<dbReference type="GeneID" id="80801694"/>
<dbReference type="PIRSF" id="PIRSF500176">
    <property type="entry name" value="L_ASNase"/>
    <property type="match status" value="1"/>
</dbReference>
<dbReference type="InterPro" id="IPR037152">
    <property type="entry name" value="L-asparaginase_N_sf"/>
</dbReference>
<keyword evidence="6" id="KW-0732">Signal</keyword>
<sequence>MQRFRPTAMALAVALSTTLLAGNVLAQAKPTVQFIATGGTIAMKIDPVKNAPVPAISGDDLLATVPDVGKYAQIQVNNLSNVPSDYMDPARWVQLSAAVQAALARPEVAGVIVSHGTDTLEETAFWLDLTVQSPKPVVLIGAQRNASVSDFDGPRNLLNAVRIAVDPQSQNKGAMLAMNNQINAARYVTKTHTANVDTFRSGEYGFLGEVYPDRVIYGSAPVRRQHIAIQAQTMPDVEIFPMYGGANGEALRQAVDRGVKGIVIDALGMGNMNVPMLNAAKYAIGKGVPVVVTTRVHNGRVMPSYGFEGGGKTSFDAGAVMAGDLKAPKARILLMLALQSGQAQREQLQALFDK</sequence>
<dbReference type="OrthoDB" id="9788068at2"/>
<dbReference type="InterPro" id="IPR027474">
    <property type="entry name" value="L-asparaginase_N"/>
</dbReference>
<dbReference type="AlphaFoldDB" id="A0A2A7UWH0"/>
<comment type="caution">
    <text evidence="9">The sequence shown here is derived from an EMBL/GenBank/DDBJ whole genome shotgun (WGS) entry which is preliminary data.</text>
</comment>
<feature type="binding site" evidence="4">
    <location>
        <position position="84"/>
    </location>
    <ligand>
        <name>substrate</name>
    </ligand>
</feature>
<evidence type="ECO:0000313" key="9">
    <source>
        <dbReference type="EMBL" id="PEH89531.1"/>
    </source>
</evidence>
<feature type="chain" id="PRO_5012270066" evidence="6">
    <location>
        <begin position="22"/>
        <end position="354"/>
    </location>
</feature>
<protein>
    <submittedName>
        <fullName evidence="9">Asparaginase</fullName>
    </submittedName>
</protein>
<dbReference type="PANTHER" id="PTHR11707">
    <property type="entry name" value="L-ASPARAGINASE"/>
    <property type="match status" value="1"/>
</dbReference>
<dbReference type="InterPro" id="IPR006034">
    <property type="entry name" value="Asparaginase/glutaminase-like"/>
</dbReference>
<dbReference type="Pfam" id="PF00710">
    <property type="entry name" value="Asparaginase"/>
    <property type="match status" value="1"/>
</dbReference>
<dbReference type="InterPro" id="IPR036152">
    <property type="entry name" value="Asp/glu_Ase-like_sf"/>
</dbReference>
<dbReference type="Gene3D" id="3.40.50.40">
    <property type="match status" value="1"/>
</dbReference>
<dbReference type="InterPro" id="IPR004550">
    <property type="entry name" value="AsnASE_II"/>
</dbReference>
<dbReference type="RefSeq" id="WP_066532234.1">
    <property type="nucleotide sequence ID" value="NZ_DAMCYT010000005.1"/>
</dbReference>
<dbReference type="Gene3D" id="3.40.50.1170">
    <property type="entry name" value="L-asparaginase, N-terminal domain"/>
    <property type="match status" value="1"/>
</dbReference>
<dbReference type="InterPro" id="IPR040919">
    <property type="entry name" value="Asparaginase_C"/>
</dbReference>
<organism evidence="9 10">
    <name type="scientific">Comamonas terrigena</name>
    <dbReference type="NCBI Taxonomy" id="32013"/>
    <lineage>
        <taxon>Bacteria</taxon>
        <taxon>Pseudomonadati</taxon>
        <taxon>Pseudomonadota</taxon>
        <taxon>Betaproteobacteria</taxon>
        <taxon>Burkholderiales</taxon>
        <taxon>Comamonadaceae</taxon>
        <taxon>Comamonas</taxon>
    </lineage>
</organism>
<dbReference type="InterPro" id="IPR027473">
    <property type="entry name" value="L-asparaginase_C"/>
</dbReference>
<dbReference type="GO" id="GO:0006528">
    <property type="term" value="P:asparagine metabolic process"/>
    <property type="evidence" value="ECO:0007669"/>
    <property type="project" value="InterPro"/>
</dbReference>
<dbReference type="InterPro" id="IPR027475">
    <property type="entry name" value="Asparaginase/glutaminase_AS2"/>
</dbReference>
<feature type="active site" description="O-isoaspartyl threonine intermediate" evidence="3">
    <location>
        <position position="40"/>
    </location>
</feature>
<dbReference type="PANTHER" id="PTHR11707:SF28">
    <property type="entry name" value="60 KDA LYSOPHOSPHOLIPASE"/>
    <property type="match status" value="1"/>
</dbReference>
<dbReference type="PRINTS" id="PR00139">
    <property type="entry name" value="ASNGLNASE"/>
</dbReference>
<proteinExistence type="inferred from homology"/>
<name>A0A2A7UWH0_COMTR</name>
<feature type="domain" description="L-asparaginase N-terminal" evidence="7">
    <location>
        <begin position="32"/>
        <end position="219"/>
    </location>
</feature>
<comment type="similarity">
    <text evidence="1">Belongs to the asparaginase 1 family.</text>
</comment>
<dbReference type="Pfam" id="PF17763">
    <property type="entry name" value="Asparaginase_C"/>
    <property type="match status" value="1"/>
</dbReference>
<keyword evidence="10" id="KW-1185">Reference proteome</keyword>
<dbReference type="SMART" id="SM00870">
    <property type="entry name" value="Asparaginase"/>
    <property type="match status" value="1"/>
</dbReference>
<accession>A0A2A7UWH0</accession>
<evidence type="ECO:0000256" key="3">
    <source>
        <dbReference type="PIRSR" id="PIRSR001220-1"/>
    </source>
</evidence>
<feature type="domain" description="Asparaginase/glutaminase C-terminal" evidence="8">
    <location>
        <begin position="236"/>
        <end position="352"/>
    </location>
</feature>
<dbReference type="CDD" id="cd08964">
    <property type="entry name" value="L-asparaginase_II"/>
    <property type="match status" value="1"/>
</dbReference>
<evidence type="ECO:0000256" key="2">
    <source>
        <dbReference type="ARBA" id="ARBA00022801"/>
    </source>
</evidence>
<dbReference type="FunFam" id="3.40.50.1170:FF:000001">
    <property type="entry name" value="L-asparaginase 2"/>
    <property type="match status" value="1"/>
</dbReference>
<dbReference type="SUPFAM" id="SSF53774">
    <property type="entry name" value="Glutaminase/Asparaginase"/>
    <property type="match status" value="1"/>
</dbReference>
<evidence type="ECO:0000259" key="7">
    <source>
        <dbReference type="Pfam" id="PF00710"/>
    </source>
</evidence>
<dbReference type="PROSITE" id="PS51732">
    <property type="entry name" value="ASN_GLN_ASE_3"/>
    <property type="match status" value="1"/>
</dbReference>
<dbReference type="PIRSF" id="PIRSF001220">
    <property type="entry name" value="L-ASNase_gatD"/>
    <property type="match status" value="1"/>
</dbReference>
<reference evidence="10" key="1">
    <citation type="submission" date="2017-09" db="EMBL/GenBank/DDBJ databases">
        <title>FDA dAtabase for Regulatory Grade micrObial Sequences (FDA-ARGOS): Supporting development and validation of Infectious Disease Dx tests.</title>
        <authorList>
            <person name="Minogue T."/>
            <person name="Wolcott M."/>
            <person name="Wasieloski L."/>
            <person name="Aguilar W."/>
            <person name="Moore D."/>
            <person name="Tallon L."/>
            <person name="Sadzewicz L."/>
            <person name="Ott S."/>
            <person name="Zhao X."/>
            <person name="Nagaraj S."/>
            <person name="Vavikolanu K."/>
            <person name="Aluvathingal J."/>
            <person name="Nadendla S."/>
            <person name="Sichtig H."/>
        </authorList>
    </citation>
    <scope>NUCLEOTIDE SEQUENCE [LARGE SCALE GENOMIC DNA]</scope>
    <source>
        <strain evidence="10">FDAARGOS_394</strain>
    </source>
</reference>
<keyword evidence="2" id="KW-0378">Hydrolase</keyword>
<dbReference type="Proteomes" id="UP000220246">
    <property type="component" value="Unassembled WGS sequence"/>
</dbReference>
<dbReference type="GO" id="GO:0004067">
    <property type="term" value="F:asparaginase activity"/>
    <property type="evidence" value="ECO:0007669"/>
    <property type="project" value="UniProtKB-UniRule"/>
</dbReference>
<feature type="binding site" evidence="4">
    <location>
        <begin position="117"/>
        <end position="118"/>
    </location>
    <ligand>
        <name>substrate</name>
    </ligand>
</feature>